<feature type="compositionally biased region" description="Low complexity" evidence="1">
    <location>
        <begin position="495"/>
        <end position="545"/>
    </location>
</feature>
<feature type="compositionally biased region" description="Basic and acidic residues" evidence="1">
    <location>
        <begin position="370"/>
        <end position="392"/>
    </location>
</feature>
<feature type="compositionally biased region" description="Pro residues" evidence="1">
    <location>
        <begin position="708"/>
        <end position="730"/>
    </location>
</feature>
<feature type="compositionally biased region" description="Basic and acidic residues" evidence="1">
    <location>
        <begin position="1158"/>
        <end position="1167"/>
    </location>
</feature>
<reference evidence="2 3" key="1">
    <citation type="submission" date="2015-04" db="EMBL/GenBank/DDBJ databases">
        <authorList>
            <person name="Heijne W.H."/>
            <person name="Fedorova N.D."/>
            <person name="Nierman W.C."/>
            <person name="Vollebregt A.W."/>
            <person name="Zhao Z."/>
            <person name="Wu L."/>
            <person name="Kumar M."/>
            <person name="Stam H."/>
            <person name="van den Berg M.A."/>
            <person name="Pel H.J."/>
        </authorList>
    </citation>
    <scope>NUCLEOTIDE SEQUENCE [LARGE SCALE GENOMIC DNA]</scope>
    <source>
        <strain evidence="2 3">CBS 393.64</strain>
    </source>
</reference>
<feature type="compositionally biased region" description="Basic and acidic residues" evidence="1">
    <location>
        <begin position="974"/>
        <end position="986"/>
    </location>
</feature>
<dbReference type="Proteomes" id="UP000053958">
    <property type="component" value="Unassembled WGS sequence"/>
</dbReference>
<feature type="compositionally biased region" description="Low complexity" evidence="1">
    <location>
        <begin position="263"/>
        <end position="274"/>
    </location>
</feature>
<feature type="region of interest" description="Disordered" evidence="1">
    <location>
        <begin position="468"/>
        <end position="689"/>
    </location>
</feature>
<feature type="region of interest" description="Disordered" evidence="1">
    <location>
        <begin position="1131"/>
        <end position="1263"/>
    </location>
</feature>
<keyword evidence="3" id="KW-1185">Reference proteome</keyword>
<evidence type="ECO:0000256" key="1">
    <source>
        <dbReference type="SAM" id="MobiDB-lite"/>
    </source>
</evidence>
<accession>A0A0F4YMF8</accession>
<feature type="compositionally biased region" description="Basic and acidic residues" evidence="1">
    <location>
        <begin position="140"/>
        <end position="150"/>
    </location>
</feature>
<feature type="region of interest" description="Disordered" evidence="1">
    <location>
        <begin position="128"/>
        <end position="334"/>
    </location>
</feature>
<evidence type="ECO:0000313" key="3">
    <source>
        <dbReference type="Proteomes" id="UP000053958"/>
    </source>
</evidence>
<feature type="region of interest" description="Disordered" evidence="1">
    <location>
        <begin position="1"/>
        <end position="112"/>
    </location>
</feature>
<dbReference type="OrthoDB" id="5424797at2759"/>
<feature type="region of interest" description="Disordered" evidence="1">
    <location>
        <begin position="812"/>
        <end position="1058"/>
    </location>
</feature>
<feature type="compositionally biased region" description="Polar residues" evidence="1">
    <location>
        <begin position="94"/>
        <end position="112"/>
    </location>
</feature>
<dbReference type="STRING" id="1408163.A0A0F4YMF8"/>
<feature type="compositionally biased region" description="Polar residues" evidence="1">
    <location>
        <begin position="22"/>
        <end position="31"/>
    </location>
</feature>
<dbReference type="EMBL" id="LASV01000345">
    <property type="protein sequence ID" value="KKA19472.1"/>
    <property type="molecule type" value="Genomic_DNA"/>
</dbReference>
<feature type="compositionally biased region" description="Low complexity" evidence="1">
    <location>
        <begin position="157"/>
        <end position="208"/>
    </location>
</feature>
<feature type="compositionally biased region" description="Pro residues" evidence="1">
    <location>
        <begin position="1248"/>
        <end position="1263"/>
    </location>
</feature>
<evidence type="ECO:0000313" key="2">
    <source>
        <dbReference type="EMBL" id="KKA19472.1"/>
    </source>
</evidence>
<feature type="compositionally biased region" description="Low complexity" evidence="1">
    <location>
        <begin position="395"/>
        <end position="433"/>
    </location>
</feature>
<feature type="region of interest" description="Disordered" evidence="1">
    <location>
        <begin position="368"/>
        <end position="444"/>
    </location>
</feature>
<feature type="compositionally biased region" description="Pro residues" evidence="1">
    <location>
        <begin position="819"/>
        <end position="829"/>
    </location>
</feature>
<feature type="compositionally biased region" description="Polar residues" evidence="1">
    <location>
        <begin position="209"/>
        <end position="262"/>
    </location>
</feature>
<feature type="compositionally biased region" description="Polar residues" evidence="1">
    <location>
        <begin position="678"/>
        <end position="689"/>
    </location>
</feature>
<dbReference type="GeneID" id="25318847"/>
<name>A0A0F4YMF8_RASE3</name>
<sequence>MSSCPNVPYNPYRYGAADSEQDLAQFSTSRQPPLPTQGFGDAPYDCKTQQSSAGASGLNDHQFGNYRSPYSGNNDVYAHQQGFSSHHQSGDLPSITTSPVAARSQASYSQDNSGLNSLIYVSALESAVRKNQMAQSRTPKSAENHARKDSFQSQARTSQPSNAARSSSSFGGSQQTQMPGRSPPVMASSSVPPSYQNYYSNYRSPYPNLASSNSGQSVISNDSAANGVSTYNRVSSRGSEGSNHQPSCSSPLTSTIPTASRTSSHNNQVSSNNSRDFAAYSNPDQFNRQAISSSTSAFTQSIPVSSGSMRNPQLQSPPQPSMAHKFPNGSPSSRIDMAFLTEANEPPEQISPPRVQYINPNELYLQQYRQEQEHLRAAEMEAGARREQDKSNRVPSAQPQSSNQQPSTSDKPTTSSTKEASQPASSSSAQQSEQELEEDMATEMKAMLEKLRKWRSKDPALFTKLWEDLKKGQTSGQTAPASKAPAQGEQQSAKTSPAPAAAAPATAPASTMATASTMAPSSAPAPVSAPAPASASAPAPVAAPAHQKAQKGQGHLIDGLPDLGRFPAQRRRRTSKITDNAHQTHGGNQTLVNGTSGQPLAQPSTQVQQQPTKTSAVPNATPTASQTVTSRPSTQAVTGPGQMAQQPSPDPANRIDGLPDLSKRPDISKAGKVPQGSAVETSGSVLSPVSMAPTTANAMQVGQTPNVSRPPLPDQKASVPPPPRPTPQGQPAPNRTADTAWPVVTQRRLAQAIVDYLATEPANKNKIGSIEAILSLLRNNPTYPELCEKLESLGFALHRQNMARYLIKAVPDLNANNSPQPPSQPPAQPPAQEQKRPESNVEATSRSPQPPPPQALEASQVLPPRPIPQTQPMQPPKPPAPHMIMWNSKKSSSAPIPKVSTTPRAGPSSDTSSSGPGSSAQAVSHPSKPAPSRSSLSTPPASSPAPSSKAAAARKRLFSEIVDLSQLSDDEDTEPPKQPRLEEVPLKDPLAPVEEPSGQAPGELNQPQPRDVPVEVIPPQPGTETNQPTPGAAEGPRPDFSHFALESSQEPTRGSIRKRPDLVQPLKDSAALDRLYYNPKTIARDILIAAGRHPTERPLNYHLIQLQKNFPCVSSKADLETFRWDIVDPGGPPMPIVEPEDILTYPPPVPRKRRAEKKSRDAHDAASGDKTPPASPSNKAPDQPSPHQPQHSTTSFIQYKPKGAEESTMAGAGSSDSAPRRPGRPPGSKNKQPSKSSLKAPKIEVAIPVPPQVPSPSYPILPV</sequence>
<protein>
    <submittedName>
        <fullName evidence="2">C2H2 finger domain protein</fullName>
    </submittedName>
</protein>
<feature type="compositionally biased region" description="Polar residues" evidence="1">
    <location>
        <begin position="888"/>
        <end position="902"/>
    </location>
</feature>
<comment type="caution">
    <text evidence="2">The sequence shown here is derived from an EMBL/GenBank/DDBJ whole genome shotgun (WGS) entry which is preliminary data.</text>
</comment>
<feature type="compositionally biased region" description="Polar residues" evidence="1">
    <location>
        <begin position="282"/>
        <end position="314"/>
    </location>
</feature>
<feature type="compositionally biased region" description="Low complexity" evidence="1">
    <location>
        <begin position="903"/>
        <end position="951"/>
    </location>
</feature>
<feature type="compositionally biased region" description="Pro residues" evidence="1">
    <location>
        <begin position="863"/>
        <end position="881"/>
    </location>
</feature>
<organism evidence="2 3">
    <name type="scientific">Rasamsonia emersonii (strain ATCC 16479 / CBS 393.64 / IMI 116815)</name>
    <dbReference type="NCBI Taxonomy" id="1408163"/>
    <lineage>
        <taxon>Eukaryota</taxon>
        <taxon>Fungi</taxon>
        <taxon>Dikarya</taxon>
        <taxon>Ascomycota</taxon>
        <taxon>Pezizomycotina</taxon>
        <taxon>Eurotiomycetes</taxon>
        <taxon>Eurotiomycetidae</taxon>
        <taxon>Eurotiales</taxon>
        <taxon>Trichocomaceae</taxon>
        <taxon>Rasamsonia</taxon>
    </lineage>
</organism>
<dbReference type="AlphaFoldDB" id="A0A0F4YMF8"/>
<proteinExistence type="predicted"/>
<gene>
    <name evidence="2" type="ORF">T310_6546</name>
</gene>
<feature type="compositionally biased region" description="Polar residues" evidence="1">
    <location>
        <begin position="577"/>
        <end position="647"/>
    </location>
</feature>
<feature type="region of interest" description="Disordered" evidence="1">
    <location>
        <begin position="701"/>
        <end position="741"/>
    </location>
</feature>
<dbReference type="RefSeq" id="XP_013326084.1">
    <property type="nucleotide sequence ID" value="XM_013470630.1"/>
</dbReference>